<feature type="domain" description="Cell morphogenesis protein N-terminal" evidence="2">
    <location>
        <begin position="389"/>
        <end position="935"/>
    </location>
</feature>
<feature type="region of interest" description="Disordered" evidence="1">
    <location>
        <begin position="2543"/>
        <end position="2630"/>
    </location>
</feature>
<feature type="compositionally biased region" description="Basic and acidic residues" evidence="1">
    <location>
        <begin position="2513"/>
        <end position="2523"/>
    </location>
</feature>
<evidence type="ECO:0000313" key="5">
    <source>
        <dbReference type="EMBL" id="KAI9638528.1"/>
    </source>
</evidence>
<gene>
    <name evidence="5" type="ORF">MKK02DRAFT_42924</name>
</gene>
<feature type="region of interest" description="Disordered" evidence="1">
    <location>
        <begin position="2371"/>
        <end position="2394"/>
    </location>
</feature>
<name>A0AA38HBU2_9TREE</name>
<feature type="region of interest" description="Disordered" evidence="1">
    <location>
        <begin position="134"/>
        <end position="281"/>
    </location>
</feature>
<dbReference type="SUPFAM" id="SSF48371">
    <property type="entry name" value="ARM repeat"/>
    <property type="match status" value="1"/>
</dbReference>
<feature type="domain" description="Cell morphogenesis central region" evidence="4">
    <location>
        <begin position="1741"/>
        <end position="1934"/>
    </location>
</feature>
<organism evidence="5 6">
    <name type="scientific">Dioszegia hungarica</name>
    <dbReference type="NCBI Taxonomy" id="4972"/>
    <lineage>
        <taxon>Eukaryota</taxon>
        <taxon>Fungi</taxon>
        <taxon>Dikarya</taxon>
        <taxon>Basidiomycota</taxon>
        <taxon>Agaricomycotina</taxon>
        <taxon>Tremellomycetes</taxon>
        <taxon>Tremellales</taxon>
        <taxon>Bulleribasidiaceae</taxon>
        <taxon>Dioszegia</taxon>
    </lineage>
</organism>
<feature type="compositionally biased region" description="Basic and acidic residues" evidence="1">
    <location>
        <begin position="2613"/>
        <end position="2630"/>
    </location>
</feature>
<feature type="compositionally biased region" description="Gly residues" evidence="1">
    <location>
        <begin position="2304"/>
        <end position="2321"/>
    </location>
</feature>
<feature type="region of interest" description="Disordered" evidence="1">
    <location>
        <begin position="1"/>
        <end position="104"/>
    </location>
</feature>
<dbReference type="InterPro" id="IPR016024">
    <property type="entry name" value="ARM-type_fold"/>
</dbReference>
<dbReference type="GO" id="GO:0005938">
    <property type="term" value="C:cell cortex"/>
    <property type="evidence" value="ECO:0007669"/>
    <property type="project" value="TreeGrafter"/>
</dbReference>
<dbReference type="EMBL" id="JAKWFO010000003">
    <property type="protein sequence ID" value="KAI9638528.1"/>
    <property type="molecule type" value="Genomic_DNA"/>
</dbReference>
<dbReference type="PANTHER" id="PTHR12295:SF30">
    <property type="entry name" value="PROTEIN FURRY"/>
    <property type="match status" value="1"/>
</dbReference>
<feature type="compositionally biased region" description="Polar residues" evidence="1">
    <location>
        <begin position="198"/>
        <end position="225"/>
    </location>
</feature>
<feature type="domain" description="Cell morphogenesis protein C-terminal" evidence="3">
    <location>
        <begin position="1962"/>
        <end position="2208"/>
    </location>
</feature>
<feature type="compositionally biased region" description="Low complexity" evidence="1">
    <location>
        <begin position="2497"/>
        <end position="2511"/>
    </location>
</feature>
<evidence type="ECO:0000256" key="1">
    <source>
        <dbReference type="SAM" id="MobiDB-lite"/>
    </source>
</evidence>
<feature type="compositionally biased region" description="Gly residues" evidence="1">
    <location>
        <begin position="2548"/>
        <end position="2573"/>
    </location>
</feature>
<dbReference type="Pfam" id="PF14228">
    <property type="entry name" value="MOR2-PAG1_mid"/>
    <property type="match status" value="1"/>
</dbReference>
<protein>
    <submittedName>
        <fullName evidence="5">Cell polarity protein</fullName>
    </submittedName>
</protein>
<dbReference type="Pfam" id="PF14225">
    <property type="entry name" value="MOR2-PAG1_C"/>
    <property type="match status" value="1"/>
</dbReference>
<dbReference type="Proteomes" id="UP001164286">
    <property type="component" value="Unassembled WGS sequence"/>
</dbReference>
<comment type="caution">
    <text evidence="5">The sequence shown here is derived from an EMBL/GenBank/DDBJ whole genome shotgun (WGS) entry which is preliminary data.</text>
</comment>
<reference evidence="5" key="1">
    <citation type="journal article" date="2022" name="G3 (Bethesda)">
        <title>High quality genome of the basidiomycete yeast Dioszegia hungarica PDD-24b-2 isolated from cloud water.</title>
        <authorList>
            <person name="Jarrige D."/>
            <person name="Haridas S."/>
            <person name="Bleykasten-Grosshans C."/>
            <person name="Joly M."/>
            <person name="Nadalig T."/>
            <person name="Sancelme M."/>
            <person name="Vuilleumier S."/>
            <person name="Grigoriev I.V."/>
            <person name="Amato P."/>
            <person name="Bringel F."/>
        </authorList>
    </citation>
    <scope>NUCLEOTIDE SEQUENCE</scope>
    <source>
        <strain evidence="5">PDD-24b-2</strain>
    </source>
</reference>
<feature type="region of interest" description="Disordered" evidence="1">
    <location>
        <begin position="2300"/>
        <end position="2351"/>
    </location>
</feature>
<dbReference type="GO" id="GO:0030427">
    <property type="term" value="C:site of polarized growth"/>
    <property type="evidence" value="ECO:0007669"/>
    <property type="project" value="TreeGrafter"/>
</dbReference>
<sequence length="2630" mass="283866">MEEIVIPDFDDDDGNDFQLPNFPRNGFGNGSSTSLNEYEGANHRHRPSADTIPRFGGPSTTPNRPTAHRAPASHTVGVPTQSYGQDVPAPSSRGRVGQFSNGSQSSIVTAGTSIGSTPGFLASRKGSLASIKNAFNRSGPSAVPPVPTLDANAYPTLRNPFSRFEGSASPAGGMHGQSPRAGRGGSSGSPGPSHAYGRNQSIATNHSSHRSQGGRSFTSQGSSNFRAEDHPMPSLPPIPTRSTPSRLGKAGSGSGSSLHFGGGFRRHGSIGGDEPVDGKTPGEEALRVVFKDFKEVADAKIGRICGRPLNTQPSLPAYLESSSDTQLDTLIGSLAHCSRRHPRRVVDILHAWCRSHCEGIGASEVRAQIDRSHGLQMRVEDAAAILGGRKSAAAKYILNRALIELVRITPKEIMGEELGMTLEGNAFAAYRNDKGDELSPHKKAVAVLQVELLGELSKTRFLTISDRFIREMSKYAALPSTKDTDIRMEHLLRGMRHLKIRVYPEDELEMSSEFIQALASLYASPHVTSQGLKNAYADTLVHLLHPVIETATAEVNHPMWSKAIALILQKALAAASKPKYWAASFPLVVVALGVSPRDVFMQQWQGCMDAILPKLRDRSQRVIALNSFNRLLWIYLNRCSESVTSTRKRLDQLTKVFFSTNGALFPSDIPPDVFTWMLHYIITRQLDYGEEFLKDFLRGMDGSVSDPALATRAACLMRAISATLLASEEERHAAWPVSADFSKLPEEGPAMSGDTLPEEVANKDEIPELLARCGPAVASLLFNCDRAAGTILLSSDAVTVTGTASSSAIDNAEVVTRKHGDVHASYATRHEPVMRLITAVLESIPRTLAPDAGFPPIANALCRGTFSADPRVCETAAAAMKRVASDPTRCLFLVNTYREFIFETRHIFRDTFIGSRLLESQFERVVGIWLDLLQQLVQHQRYAGAQPDEGTPRPPTIGPTAMAKIEGCGLFLLCSTALPLRKLAGHVLAAARDLEGTQRRPSAAFRYSRLIPDQAALSRVIQIYEIVPDEAELANMRRLPWLSGVDRQRFDVVAKEKGKILQRLAESEVGKDTTLWLSILPYFVSRVVEQLPGPVNELRSVLIPIAMRLQVHVAAVANVGSARAAATTKGGGGGTTHRSSSDVAILADHWRTYLSVLCVTMPSPASQPATPSIPRTKDVIILTPDTISTPVLFHYLTSLLAWEDSRYRDAAVYAMGCTGQSHLRALSEILLGVVRRLADTKKTASQNSLWTAVAHVFRLISPLILDVKSNSHLANLSSMVSFVRVTYNMLADQAVREDYELQSLRRSFCIVVENLTAALGKLDASDRFFGEELRGAIFKLCYEWCHVGRRPDVAKARESHTLQVASDSYKGERDRAQYLDDLQAKTKLLSAAAAEAMAGLCQGTLVTSTESTPAVQASSHIVDPLIVLRWIRGMFTSTASHHHETARKALHSLIKHNWNCSRLLDEVLHQSFGEGEQFSLESSFFGVVAEILVEQTLDIPVEQLCCLALSKLGHPVADVRLRAFQLVGFLLPDAEMRVGIAPMLPSIGSTSPSVYRAAQKEVSHVLAGIYADHALAFLAESVGRLSQLEAPRRTATLSVIPAWMQYVELSLDPGALPPDQADLEQHALANIMYLAIRFLNDHLTEVCDVLAAFASAEDTANTTALVKYLFEQGARRRSAEFVLYGQRVLACLSLGSAGEEIFNDICDFVQPDYMALASDPDVAPSPQSSLADLDAIVSVPAGKGQSFSTGQLALLFAGELLPHRLNDTGLSVHLPTLLHVAVAHCDSPVAMIRDQSQGILFQILRVWICDLSGVPSNNAAVWAMAEHKLTALSASRSTAFWKADDVGGADTAFFAPPLMTTMIMKILGVLLPLQPRIRQTWGELALTWATSCPIRHLACRSFQVFRTLSPRVNARIISDILARLSSTIGTASPEIQAFNLEVLRTFGAIAQNLGGADTALYPQLFWCAMACLTTPYEEEWVEVTELLSHILDKTNLSDPAVIKNLLSFQPPDWVGPPPRLQALLLVGLRSTKTVFMAFDLIRRLTSVVGSELIDAPADRLIHGFVAALPWMLHSTDLGEPNEDLGMMAADLAAIADAQSLPSFSRLLTSFARAKFRSKDDFIRQACSLLRDYMSSHALQIITLLSGFILNTTDWMRDKSLQILQLVLLSPESRAPLVQHGTELLQPLLRLVSTPHAATALEILDMPIVAAAQAEALTVSMMASGEIFGSISPSGWSVARGKEMSALTRENVKAVFGTCGEQTRAASAHFSVVQFKDVRFGKGNESQGSLNFDLPAFSPVLGQASGPGSGSGSASGPGGVDVGMGRAQGREGEGDGGAETGTGTGMSGDDASMGDLVNALHSLGQFFGEDLVEGEEESPRGGTRNARHAVKPSDTFSEDRVRAIMARGRNPSISSPVYETQPFINRTRHRANPSDAFTESSLASSTDGMEATTRVHIPRSNGHSNIGPNGRAYANGGHGQRYGYGYGFAQSGSESKHSANPSFSSASASSDLADPEHDHDHDQTENVFGLDEGMMSASMTSLAMSGSGTAAGAGAGAGGAPGGRNGNGTGGGADGEWVRQEKEDSGEEEDEGYAGLSEQSTPVLMRSAGWYAAQREEAGTPSPSDRRNVGM</sequence>
<evidence type="ECO:0000313" key="6">
    <source>
        <dbReference type="Proteomes" id="UP001164286"/>
    </source>
</evidence>
<dbReference type="Pfam" id="PF14222">
    <property type="entry name" value="MOR2-PAG1_N"/>
    <property type="match status" value="1"/>
</dbReference>
<feature type="region of interest" description="Disordered" evidence="1">
    <location>
        <begin position="2490"/>
        <end position="2523"/>
    </location>
</feature>
<dbReference type="RefSeq" id="XP_052948305.1">
    <property type="nucleotide sequence ID" value="XM_053092210.1"/>
</dbReference>
<keyword evidence="6" id="KW-1185">Reference proteome</keyword>
<dbReference type="InterPro" id="IPR039867">
    <property type="entry name" value="Furry/Tao3/Mor2"/>
</dbReference>
<dbReference type="GeneID" id="77731415"/>
<dbReference type="InterPro" id="IPR029473">
    <property type="entry name" value="MOR2-PAG1_mid"/>
</dbReference>
<accession>A0AA38HBU2</accession>
<dbReference type="InterPro" id="IPR025614">
    <property type="entry name" value="Cell_morpho_N"/>
</dbReference>
<dbReference type="GO" id="GO:0000902">
    <property type="term" value="P:cell morphogenesis"/>
    <property type="evidence" value="ECO:0007669"/>
    <property type="project" value="InterPro"/>
</dbReference>
<evidence type="ECO:0000259" key="2">
    <source>
        <dbReference type="Pfam" id="PF14222"/>
    </source>
</evidence>
<feature type="compositionally biased region" description="Gly residues" evidence="1">
    <location>
        <begin position="2334"/>
        <end position="2345"/>
    </location>
</feature>
<evidence type="ECO:0000259" key="3">
    <source>
        <dbReference type="Pfam" id="PF14225"/>
    </source>
</evidence>
<evidence type="ECO:0000259" key="4">
    <source>
        <dbReference type="Pfam" id="PF14228"/>
    </source>
</evidence>
<dbReference type="InterPro" id="IPR025481">
    <property type="entry name" value="Cell_Morphogen_C"/>
</dbReference>
<feature type="compositionally biased region" description="Acidic residues" evidence="1">
    <location>
        <begin position="1"/>
        <end position="15"/>
    </location>
</feature>
<proteinExistence type="predicted"/>
<dbReference type="PANTHER" id="PTHR12295">
    <property type="entry name" value="FURRY-RELATED"/>
    <property type="match status" value="1"/>
</dbReference>